<dbReference type="EMBL" id="OZ023705">
    <property type="protein sequence ID" value="CAK9875328.1"/>
    <property type="molecule type" value="Genomic_DNA"/>
</dbReference>
<feature type="domain" description="Thioredoxin" evidence="5">
    <location>
        <begin position="47"/>
        <end position="180"/>
    </location>
</feature>
<dbReference type="PANTHER" id="PTHR45663">
    <property type="entry name" value="GEO12009P1"/>
    <property type="match status" value="1"/>
</dbReference>
<dbReference type="InterPro" id="IPR005746">
    <property type="entry name" value="Thioredoxin"/>
</dbReference>
<organism evidence="6 7">
    <name type="scientific">Sphagnum jensenii</name>
    <dbReference type="NCBI Taxonomy" id="128206"/>
    <lineage>
        <taxon>Eukaryota</taxon>
        <taxon>Viridiplantae</taxon>
        <taxon>Streptophyta</taxon>
        <taxon>Embryophyta</taxon>
        <taxon>Bryophyta</taxon>
        <taxon>Sphagnophytina</taxon>
        <taxon>Sphagnopsida</taxon>
        <taxon>Sphagnales</taxon>
        <taxon>Sphagnaceae</taxon>
        <taxon>Sphagnum</taxon>
    </lineage>
</organism>
<dbReference type="InterPro" id="IPR013766">
    <property type="entry name" value="Thioredoxin_domain"/>
</dbReference>
<dbReference type="PRINTS" id="PR00421">
    <property type="entry name" value="THIOREDOXIN"/>
</dbReference>
<name>A0ABP1BIA8_9BRYO</name>
<evidence type="ECO:0000313" key="7">
    <source>
        <dbReference type="Proteomes" id="UP001497522"/>
    </source>
</evidence>
<dbReference type="Pfam" id="PF00085">
    <property type="entry name" value="Thioredoxin"/>
    <property type="match status" value="1"/>
</dbReference>
<dbReference type="CDD" id="cd02947">
    <property type="entry name" value="TRX_family"/>
    <property type="match status" value="1"/>
</dbReference>
<keyword evidence="4" id="KW-0676">Redox-active center</keyword>
<keyword evidence="2" id="KW-0249">Electron transport</keyword>
<dbReference type="PROSITE" id="PS00194">
    <property type="entry name" value="THIOREDOXIN_1"/>
    <property type="match status" value="1"/>
</dbReference>
<protein>
    <recommendedName>
        <fullName evidence="5">Thioredoxin domain-containing protein</fullName>
    </recommendedName>
</protein>
<evidence type="ECO:0000256" key="4">
    <source>
        <dbReference type="ARBA" id="ARBA00023284"/>
    </source>
</evidence>
<keyword evidence="3" id="KW-1015">Disulfide bond</keyword>
<dbReference type="SUPFAM" id="SSF52833">
    <property type="entry name" value="Thioredoxin-like"/>
    <property type="match status" value="1"/>
</dbReference>
<evidence type="ECO:0000256" key="2">
    <source>
        <dbReference type="ARBA" id="ARBA00022982"/>
    </source>
</evidence>
<keyword evidence="7" id="KW-1185">Reference proteome</keyword>
<accession>A0ABP1BIA8</accession>
<dbReference type="InterPro" id="IPR036249">
    <property type="entry name" value="Thioredoxin-like_sf"/>
</dbReference>
<dbReference type="Proteomes" id="UP001497522">
    <property type="component" value="Chromosome 4"/>
</dbReference>
<dbReference type="Gene3D" id="3.40.30.10">
    <property type="entry name" value="Glutaredoxin"/>
    <property type="match status" value="1"/>
</dbReference>
<reference evidence="6" key="1">
    <citation type="submission" date="2024-03" db="EMBL/GenBank/DDBJ databases">
        <authorList>
            <consortium name="ELIXIR-Norway"/>
            <consortium name="Elixir Norway"/>
        </authorList>
    </citation>
    <scope>NUCLEOTIDE SEQUENCE</scope>
</reference>
<dbReference type="InterPro" id="IPR017937">
    <property type="entry name" value="Thioredoxin_CS"/>
</dbReference>
<proteinExistence type="predicted"/>
<evidence type="ECO:0000259" key="5">
    <source>
        <dbReference type="PROSITE" id="PS51352"/>
    </source>
</evidence>
<dbReference type="PROSITE" id="PS51352">
    <property type="entry name" value="THIOREDOXIN_2"/>
    <property type="match status" value="1"/>
</dbReference>
<sequence length="185" mass="19954">MNSSTTTTAILSAQALLDPADMKLSSSKTVPPPLLPLPPARQAAERKRIAAEATATTTTRIRVYGGTTTKCKGAPGISEKEFDEVVLESKVPVLVDFWASWCGPCKLVAPSMDKIDQKYSGQVKVVKVETTENSELVEKYKVYGLPTLILFIDGKEVPGSRHEGAISFAKVESLLMSFLPTLVPS</sequence>
<evidence type="ECO:0000313" key="6">
    <source>
        <dbReference type="EMBL" id="CAK9875328.1"/>
    </source>
</evidence>
<dbReference type="NCBIfam" id="TIGR01068">
    <property type="entry name" value="thioredoxin"/>
    <property type="match status" value="1"/>
</dbReference>
<dbReference type="PANTHER" id="PTHR45663:SF22">
    <property type="entry name" value="THIOREDOXIN X, CHLOROPLASTIC"/>
    <property type="match status" value="1"/>
</dbReference>
<gene>
    <name evidence="6" type="ORF">CSSPJE1EN2_LOCUS17577</name>
</gene>
<evidence type="ECO:0000256" key="1">
    <source>
        <dbReference type="ARBA" id="ARBA00022448"/>
    </source>
</evidence>
<evidence type="ECO:0000256" key="3">
    <source>
        <dbReference type="ARBA" id="ARBA00023157"/>
    </source>
</evidence>
<keyword evidence="1" id="KW-0813">Transport</keyword>